<feature type="transmembrane region" description="Helical" evidence="5">
    <location>
        <begin position="222"/>
        <end position="248"/>
    </location>
</feature>
<organism evidence="7 8">
    <name type="scientific">Nocardia pulmonis</name>
    <dbReference type="NCBI Taxonomy" id="2951408"/>
    <lineage>
        <taxon>Bacteria</taxon>
        <taxon>Bacillati</taxon>
        <taxon>Actinomycetota</taxon>
        <taxon>Actinomycetes</taxon>
        <taxon>Mycobacteriales</taxon>
        <taxon>Nocardiaceae</taxon>
        <taxon>Nocardia</taxon>
    </lineage>
</organism>
<dbReference type="RefSeq" id="WP_251941321.1">
    <property type="nucleotide sequence ID" value="NZ_JAMRXG010000030.1"/>
</dbReference>
<gene>
    <name evidence="7" type="ORF">NDR86_36240</name>
</gene>
<dbReference type="InterPro" id="IPR020846">
    <property type="entry name" value="MFS_dom"/>
</dbReference>
<feature type="domain" description="Major facilitator superfamily (MFS) profile" evidence="6">
    <location>
        <begin position="230"/>
        <end position="414"/>
    </location>
</feature>
<feature type="transmembrane region" description="Helical" evidence="5">
    <location>
        <begin position="295"/>
        <end position="314"/>
    </location>
</feature>
<sequence length="414" mass="42488">MSSGLRAPTRWWAGSGRRIILLATAQALFLCSLSVDLTMTSLVGDGLAPTAALATLPFAFITLGSVCTTVPASLVMARYGRRFGFLCGAGAGTAGGVLSVVAINEHSFALFCLGTLCIGIYQGHAGYYRYAAADQVAVADRGRAISVVLTGGVVAAVAGPFLATGMMNAPVFGSATRQYVGSYVLVAALASSSMCVLAMFVDRGEATESTARPTRTGDRISLWAVARQPGFAVGVFGAAMGYFAMMVLMTVGPLAARSYGLHADHRAVMIQLHMVGMYAPTLVAGLVIRRVGAARLQLVGAACGIVGVLVGASGTEQVHFVVALLLIGIAWSLLYASGSTLIASSYEGESKSRTLAFGEVVIMAGAALGGLTAAALLRIFGWTALNLAMAAVLVPVAAVTLAHLTAKRRTPANT</sequence>
<dbReference type="Gene3D" id="1.20.1250.20">
    <property type="entry name" value="MFS general substrate transporter like domains"/>
    <property type="match status" value="1"/>
</dbReference>
<evidence type="ECO:0000256" key="3">
    <source>
        <dbReference type="ARBA" id="ARBA00022989"/>
    </source>
</evidence>
<evidence type="ECO:0000313" key="7">
    <source>
        <dbReference type="EMBL" id="MCM6778942.1"/>
    </source>
</evidence>
<reference evidence="7" key="1">
    <citation type="submission" date="2022-06" db="EMBL/GenBank/DDBJ databases">
        <title>Novel species in genus nocardia.</title>
        <authorList>
            <person name="Li F."/>
        </authorList>
    </citation>
    <scope>NUCLEOTIDE SEQUENCE</scope>
    <source>
        <strain evidence="7">CDC141</strain>
    </source>
</reference>
<comment type="caution">
    <text evidence="7">The sequence shown here is derived from an EMBL/GenBank/DDBJ whole genome shotgun (WGS) entry which is preliminary data.</text>
</comment>
<feature type="transmembrane region" description="Helical" evidence="5">
    <location>
        <begin position="320"/>
        <end position="343"/>
    </location>
</feature>
<keyword evidence="4 5" id="KW-0472">Membrane</keyword>
<feature type="transmembrane region" description="Helical" evidence="5">
    <location>
        <begin position="268"/>
        <end position="288"/>
    </location>
</feature>
<dbReference type="InterPro" id="IPR011701">
    <property type="entry name" value="MFS"/>
</dbReference>
<evidence type="ECO:0000256" key="1">
    <source>
        <dbReference type="ARBA" id="ARBA00004651"/>
    </source>
</evidence>
<keyword evidence="2 5" id="KW-0812">Transmembrane</keyword>
<proteinExistence type="predicted"/>
<feature type="transmembrane region" description="Helical" evidence="5">
    <location>
        <begin position="50"/>
        <end position="76"/>
    </location>
</feature>
<evidence type="ECO:0000256" key="4">
    <source>
        <dbReference type="ARBA" id="ARBA00023136"/>
    </source>
</evidence>
<dbReference type="InterPro" id="IPR036259">
    <property type="entry name" value="MFS_trans_sf"/>
</dbReference>
<evidence type="ECO:0000256" key="2">
    <source>
        <dbReference type="ARBA" id="ARBA00022692"/>
    </source>
</evidence>
<evidence type="ECO:0000259" key="6">
    <source>
        <dbReference type="PROSITE" id="PS50850"/>
    </source>
</evidence>
<dbReference type="Pfam" id="PF07690">
    <property type="entry name" value="MFS_1"/>
    <property type="match status" value="1"/>
</dbReference>
<evidence type="ECO:0000256" key="5">
    <source>
        <dbReference type="SAM" id="Phobius"/>
    </source>
</evidence>
<feature type="transmembrane region" description="Helical" evidence="5">
    <location>
        <begin position="108"/>
        <end position="130"/>
    </location>
</feature>
<dbReference type="PANTHER" id="PTHR23534:SF1">
    <property type="entry name" value="MAJOR FACILITATOR SUPERFAMILY PROTEIN"/>
    <property type="match status" value="1"/>
</dbReference>
<dbReference type="SUPFAM" id="SSF103473">
    <property type="entry name" value="MFS general substrate transporter"/>
    <property type="match status" value="1"/>
</dbReference>
<keyword evidence="3 5" id="KW-1133">Transmembrane helix</keyword>
<dbReference type="PANTHER" id="PTHR23534">
    <property type="entry name" value="MFS PERMEASE"/>
    <property type="match status" value="1"/>
</dbReference>
<protein>
    <submittedName>
        <fullName evidence="7">MFS transporter</fullName>
    </submittedName>
</protein>
<feature type="transmembrane region" description="Helical" evidence="5">
    <location>
        <begin position="83"/>
        <end position="102"/>
    </location>
</feature>
<accession>A0A9X2J095</accession>
<dbReference type="GO" id="GO:0022857">
    <property type="term" value="F:transmembrane transporter activity"/>
    <property type="evidence" value="ECO:0007669"/>
    <property type="project" value="InterPro"/>
</dbReference>
<dbReference type="GO" id="GO:0005886">
    <property type="term" value="C:plasma membrane"/>
    <property type="evidence" value="ECO:0007669"/>
    <property type="project" value="UniProtKB-SubCell"/>
</dbReference>
<dbReference type="PROSITE" id="PS50850">
    <property type="entry name" value="MFS"/>
    <property type="match status" value="1"/>
</dbReference>
<feature type="transmembrane region" description="Helical" evidence="5">
    <location>
        <begin position="183"/>
        <end position="201"/>
    </location>
</feature>
<dbReference type="EMBL" id="JAMRXG010000030">
    <property type="protein sequence ID" value="MCM6778942.1"/>
    <property type="molecule type" value="Genomic_DNA"/>
</dbReference>
<feature type="transmembrane region" description="Helical" evidence="5">
    <location>
        <begin position="142"/>
        <end position="163"/>
    </location>
</feature>
<feature type="transmembrane region" description="Helical" evidence="5">
    <location>
        <begin position="355"/>
        <end position="381"/>
    </location>
</feature>
<dbReference type="Proteomes" id="UP001139157">
    <property type="component" value="Unassembled WGS sequence"/>
</dbReference>
<evidence type="ECO:0000313" key="8">
    <source>
        <dbReference type="Proteomes" id="UP001139157"/>
    </source>
</evidence>
<dbReference type="AlphaFoldDB" id="A0A9X2J095"/>
<name>A0A9X2J095_9NOCA</name>
<feature type="transmembrane region" description="Helical" evidence="5">
    <location>
        <begin position="387"/>
        <end position="406"/>
    </location>
</feature>
<keyword evidence="8" id="KW-1185">Reference proteome</keyword>
<comment type="subcellular location">
    <subcellularLocation>
        <location evidence="1">Cell membrane</location>
        <topology evidence="1">Multi-pass membrane protein</topology>
    </subcellularLocation>
</comment>